<dbReference type="InterPro" id="IPR029033">
    <property type="entry name" value="His_PPase_superfam"/>
</dbReference>
<evidence type="ECO:0000313" key="3">
    <source>
        <dbReference type="EMBL" id="MBB5021777.1"/>
    </source>
</evidence>
<proteinExistence type="predicted"/>
<feature type="binding site" evidence="2">
    <location>
        <position position="58"/>
    </location>
    <ligand>
        <name>substrate</name>
    </ligand>
</feature>
<dbReference type="InterPro" id="IPR013078">
    <property type="entry name" value="His_Pase_superF_clade-1"/>
</dbReference>
<keyword evidence="4" id="KW-1185">Reference proteome</keyword>
<evidence type="ECO:0000313" key="4">
    <source>
        <dbReference type="Proteomes" id="UP000528322"/>
    </source>
</evidence>
<comment type="caution">
    <text evidence="3">The sequence shown here is derived from an EMBL/GenBank/DDBJ whole genome shotgun (WGS) entry which is preliminary data.</text>
</comment>
<dbReference type="EMBL" id="JACHID010000005">
    <property type="protein sequence ID" value="MBB5021777.1"/>
    <property type="molecule type" value="Genomic_DNA"/>
</dbReference>
<dbReference type="PANTHER" id="PTHR47623">
    <property type="entry name" value="OS09G0287300 PROTEIN"/>
    <property type="match status" value="1"/>
</dbReference>
<dbReference type="PANTHER" id="PTHR47623:SF1">
    <property type="entry name" value="OS09G0287300 PROTEIN"/>
    <property type="match status" value="1"/>
</dbReference>
<feature type="active site" description="Tele-phosphohistidine intermediate" evidence="1">
    <location>
        <position position="9"/>
    </location>
</feature>
<dbReference type="Pfam" id="PF00300">
    <property type="entry name" value="His_Phos_1"/>
    <property type="match status" value="1"/>
</dbReference>
<dbReference type="RefSeq" id="WP_183731092.1">
    <property type="nucleotide sequence ID" value="NZ_JACHID010000005.1"/>
</dbReference>
<evidence type="ECO:0000256" key="1">
    <source>
        <dbReference type="PIRSR" id="PIRSR613078-1"/>
    </source>
</evidence>
<name>A0A7W7Y4R9_9BACT</name>
<dbReference type="SUPFAM" id="SSF53254">
    <property type="entry name" value="Phosphoglycerate mutase-like"/>
    <property type="match status" value="1"/>
</dbReference>
<dbReference type="SMART" id="SM00855">
    <property type="entry name" value="PGAM"/>
    <property type="match status" value="1"/>
</dbReference>
<dbReference type="Gene3D" id="3.40.50.1240">
    <property type="entry name" value="Phosphoglycerate mutase-like"/>
    <property type="match status" value="1"/>
</dbReference>
<gene>
    <name evidence="3" type="ORF">HNR37_001090</name>
</gene>
<organism evidence="3 4">
    <name type="scientific">Desulfurispira natronophila</name>
    <dbReference type="NCBI Taxonomy" id="682562"/>
    <lineage>
        <taxon>Bacteria</taxon>
        <taxon>Pseudomonadati</taxon>
        <taxon>Chrysiogenota</taxon>
        <taxon>Chrysiogenia</taxon>
        <taxon>Chrysiogenales</taxon>
        <taxon>Chrysiogenaceae</taxon>
        <taxon>Desulfurispira</taxon>
    </lineage>
</organism>
<keyword evidence="3" id="KW-0378">Hydrolase</keyword>
<accession>A0A7W7Y4R9</accession>
<dbReference type="CDD" id="cd07067">
    <property type="entry name" value="HP_PGM_like"/>
    <property type="match status" value="1"/>
</dbReference>
<dbReference type="Proteomes" id="UP000528322">
    <property type="component" value="Unassembled WGS sequence"/>
</dbReference>
<feature type="active site" description="Proton donor/acceptor" evidence="1">
    <location>
        <position position="85"/>
    </location>
</feature>
<dbReference type="AlphaFoldDB" id="A0A7W7Y4R9"/>
<reference evidence="3 4" key="1">
    <citation type="submission" date="2020-08" db="EMBL/GenBank/DDBJ databases">
        <title>Genomic Encyclopedia of Type Strains, Phase IV (KMG-IV): sequencing the most valuable type-strain genomes for metagenomic binning, comparative biology and taxonomic classification.</title>
        <authorList>
            <person name="Goeker M."/>
        </authorList>
    </citation>
    <scope>NUCLEOTIDE SEQUENCE [LARGE SCALE GENOMIC DNA]</scope>
    <source>
        <strain evidence="3 4">DSM 22071</strain>
    </source>
</reference>
<dbReference type="GO" id="GO:0016787">
    <property type="term" value="F:hydrolase activity"/>
    <property type="evidence" value="ECO:0007669"/>
    <property type="project" value="UniProtKB-KW"/>
</dbReference>
<protein>
    <submittedName>
        <fullName evidence="3">Phosphohistidine phosphatase</fullName>
        <ecNumber evidence="3">3.1.3.-</ecNumber>
    </submittedName>
</protein>
<evidence type="ECO:0000256" key="2">
    <source>
        <dbReference type="PIRSR" id="PIRSR613078-2"/>
    </source>
</evidence>
<dbReference type="EC" id="3.1.3.-" evidence="3"/>
<sequence>MKYLYIIRHAKSSWDAGVERDRDRPLNDRGQRDAPRIGQTLQELAVKPDAIICSPALRTWTTACEIAHQIGYAERNIQTNERLYEASLQDILAVISGPAFPSVDNSILVGHNPGLTDLVNAVSNMHIDNLPTSGTVCLRFDMDSWSDIGQQCGQWQFFYTPKRGLMQASL</sequence>